<sequence>MRKKKSFKAITLFLVLTMVMTLDLPGVFSVIAKAADVNLSLEKFVSKSSVYTGENFIYTLKYNNPNILTNANNVVLTDILDDKLEYVSSDKTLDVETVTVSEQDGHEVVTFQFKEPLKAGTTGILKIVAKFKSGVTLDEIDGIANRASNIATIKPDNGEEVLSNEVIVTPKLNEPNWSLSKAKIVPTSTPAIDQPITYEINVVANSGTGQLNLNDIRVEDTIPVGSEYISSTSGGSYEDGVVTWNIDELNVGESKKLYVTIKYPSIDSEGSPLFTTDDEVTNNVSALVKQFGSDEDLPLKTTATTHGFSEATILAGDFTKSGRQSDDRYSLGQTAKFYLSSIENTGNIPLDSITIEDQIPDKIKLSSITTGSYSSDVNVEIQYKTNENDYAQWTGSPFTAPNDTTLQVSSLNLGADEYITDVRWTLTSTTVEDGIPAGFSEINDIKVFGTFQNAVIGDTITNDAVLTAKLDGEPDIVKNSSKDISIIEELPWLKPTKSVKNGQTSFNYTDEVEYVLRIENNSLATGNYINPIGVDTLPPELENAEITGWDKGNSDITSAPVTDISSKTIDGKDYSVLKWNFTGELKPGQYVEVYYKATIKDLTEVGYITNDFYITTNDQNEFENPASELLDDSNDLDGDTSLTDKLVKTSNSIFVKFIGSIIAKKLVKGELDTDWGYFGKDEGYGETLPGGIADYRIEVTNTGANGPISNLVVIDVLPYAGDTGVIDSTDRESQWRPYLVNEITGENGATLPEGIKVYYSTNANPSKEELRDPENKTGLASDEWSETPPDDITSVRALKFYFEDLVLEAEDKVIIEWPMRAPVEAPQGEVAWNSFGYGATYEDLGEQEPFLPSEPIKVGFQVQPYNTGTYSLGNYVWEDMNKDGIQNDGEPGIDGVLVNLYDEAGTTLLKYSRTGQDHNGNSGYYQFPDLAAGNYVVEFVYPKEYEVTPKNSGTDTTLDSDIDETKIVDYTDNGVVKNSIKTDVIALNADNFSIDAGLYKLATLGDRVWNDKDTDGIQDSGESGIAVITVTLLDEYGNNAKYGDGSDVLVTTTDVDGNYKFENLEPGNYKVKFSNPNGGDYKFTTVNVGSDLTDSDAIAEPDGSSATTAIINLESGEEDLTVDAGMYLGRLGDKVWNDLDADGIQDSGESGISGVTVNLYIDGETDVYKTTTTNSSGVYLFDELLPNDYVVEFVKPGAYNKYSPKNIGADVTKDSDADISNGKTDTITLAAGERNLTIDAGMYKFASIGDYVWNDLNGNGIQETGESGVAGVVVQLQDNTGTPVIVDGNGDAILDFTTAVDGKYSFSNLDPGQYKLKFILPDDEFIFSPKDATGNSLDSDVQVDSVDLTIGTTITTTLISGENDLSWDAGAHRAILGDYVWHDLDADGIQDSGEVGIAGITITLLDGSGNPAKYADGSDVPATTTDSNGKYEFNNLPSGDYIVHFDQPTGYYFPQKDQTSDGADSDADTVTGNTTIITLGKGEIDKTNDAGLYMPASIGNYLWEDKNANGIQDDGETGINGATVELFKEGESTTITTTTADVDGKPGYYKFEDLVPEDYHIKFTLPDGFDSFTTQDVGTDNSVDSDTNTTTFETAAETLTSGEDNTTYDAGVYKFVSIGDRVWEDLDLDGVQDDGEPNFENVNVKLYKKSGSDWNFLEEQDTDANGNYLFDKLSPGEYKVEFVSPNGYTFTLKSQENDIEKDSDVYKADGLTDSIVLASGDNNLSIDAGLYELATIGNRVWDDEDGNGIQDDGELGIEGVEVKLYNSSNVLQASTTTNVLGLYTFENVEPGDYYLEFSKPSNYAVTTIDSGYTDDTNDSDVDESTMKTVVTTLNSGEVDLSWDMGLFKMSSISDYVWEDLNADGIQDSGESALEGVTVNLYDSDNNLVATKTTGSDGKYIFEDLKFGDYYVEFILDGYVISPKKAGSNTAKDSNANTNGKTDVISLGIDEHITTIDAGLYQLAALGDKVWEDIDGDGIQDAGEAGVPGVYVRLLNNLGTSTKSTTTDASGNYSFEGLIPGTYSVEFVEVDGYDFTTANNTLDNSKDSDANISDGKTESVTLKSGDNYTALDAGIYKPVSIGDFVWEDKNGNNIQDDGELGIKNALVKLLDSNGNEVLNTLTDENGKYLFEGLKPDTYSIQFLKPAGSTYEIVDKDSGSDDGKDSDASATDGKTSTVTLDSGESNMTFDAGFYKSVKLGDYVWTDANGNGTQDAGETPVKDVVVNLLDKDGNFLATTTTDDEGKYEFSNLKPGDYIVVFEKPEGTYFTSKDSSDTDGNDSDADEITGRATVTLTSGNNNLTVDAGIFTPNIQIEKTVYAGHDGGKGTGEELVVGQKGTEITYIFKVTNEGEAYLNDIQITDSLLGIDKFHMTLISGTEPLEPGASLTYYYESTIDGDLTNTAATTGTPSDESGTEIINAAKPTDDDIAEVDEKKPGINIEKTVYAGHNSGVGVGTEFVVGQDGTKITYLFEITNTGDTYLNDIKVVDDNLGINRADMVSLSGTEPLAPGESMIFYYETTLDNDLLNTATTEGTPVYEDGSELPNVDKPTDDNTAETDKVDPAIEIEKTVYAGHDSGVGVGTEFVIGQDGTKITYLFKITNKGDTYLNDIKVVDDNLSINRSDMTLLSGAEPLAPGESMIFYYETTLDNDLVNTASTEGTPVYEDGSEVPNVDKPTDDNTAETDKVAPAIQIEKTVYAGYNEGKGTDSELVIGQKGTKVTYLFKVTNLGDTYLKDITINDDDLGIDRSKMTVISGTEPLAPNASMTFYYETTIENDLINIANTEGVPSDASGNNIPNVDNPTDADTAEVDERTPAIKVEKKVYEGKYAASYSGEEKVSIKTGKDVTYLFVVTNEGDTYLNNISIVDANLSIDRSNMTKVSGEEPLAPGDSMVFYYETTVKNNLLNTVETEGTPSDETGITLPNIGNPSDDDTAEVEALGEIGDFVWHDKNFDGVQDLDEEGFGTIKVILTDAVGNKRETLTDKNGKYLFDNLPKGEYTITIDTTTLPEKIKGTYELDGKIDNLVKVNLNDGELIRNIDFGYVKTASVGDYVWVDTNGNGVQEDNEEAIANVKVIITDSKSNKVEVSTDKNGKYFFDNLIPGKYTISVDKTTLPLNLKASYEFDKTLNNNVEVDLNEGDIQLQIDFGYKKVEVIKEEHETKQDKKVSGKVKDTVVYVKEQPKNGYVEVFQNAWTYTPKSGYYGGDSFTLIIEDENGNFSELIIDIPVEKTAISSANLLPKTGSSIDFLVLIIFGSLIALLGAVFIVRNKRDKKKSE</sequence>
<evidence type="ECO:0000256" key="2">
    <source>
        <dbReference type="ARBA" id="ARBA00022512"/>
    </source>
</evidence>
<dbReference type="Proteomes" id="UP000184447">
    <property type="component" value="Unassembled WGS sequence"/>
</dbReference>
<organism evidence="9 10">
    <name type="scientific">Clostridium grantii DSM 8605</name>
    <dbReference type="NCBI Taxonomy" id="1121316"/>
    <lineage>
        <taxon>Bacteria</taxon>
        <taxon>Bacillati</taxon>
        <taxon>Bacillota</taxon>
        <taxon>Clostridia</taxon>
        <taxon>Eubacteriales</taxon>
        <taxon>Clostridiaceae</taxon>
        <taxon>Clostridium</taxon>
    </lineage>
</organism>
<dbReference type="Pfam" id="PF17210">
    <property type="entry name" value="SdrD_B"/>
    <property type="match status" value="14"/>
</dbReference>
<dbReference type="Gene3D" id="2.60.40.740">
    <property type="match status" value="2"/>
</dbReference>
<dbReference type="Pfam" id="PF01345">
    <property type="entry name" value="DUF11"/>
    <property type="match status" value="2"/>
</dbReference>
<feature type="region of interest" description="Disordered" evidence="6">
    <location>
        <begin position="2786"/>
        <end position="2805"/>
    </location>
</feature>
<evidence type="ECO:0000256" key="3">
    <source>
        <dbReference type="ARBA" id="ARBA00022525"/>
    </source>
</evidence>
<dbReference type="PANTHER" id="PTHR23303:SF15">
    <property type="entry name" value="COLOSSIN-A"/>
    <property type="match status" value="1"/>
</dbReference>
<dbReference type="InterPro" id="IPR055354">
    <property type="entry name" value="DUF7507"/>
</dbReference>
<feature type="transmembrane region" description="Helical" evidence="7">
    <location>
        <begin position="3244"/>
        <end position="3263"/>
    </location>
</feature>
<feature type="compositionally biased region" description="Basic and acidic residues" evidence="6">
    <location>
        <begin position="766"/>
        <end position="775"/>
    </location>
</feature>
<dbReference type="NCBIfam" id="TIGR01451">
    <property type="entry name" value="B_ant_repeat"/>
    <property type="match status" value="2"/>
</dbReference>
<dbReference type="STRING" id="1121316.SAMN02745207_02157"/>
<dbReference type="OrthoDB" id="1726259at2"/>
<dbReference type="PANTHER" id="PTHR23303">
    <property type="entry name" value="CARBOXYPEPTIDASE REGULATORY REGION-CONTAINING"/>
    <property type="match status" value="1"/>
</dbReference>
<dbReference type="EMBL" id="FQXM01000010">
    <property type="protein sequence ID" value="SHH71333.1"/>
    <property type="molecule type" value="Genomic_DNA"/>
</dbReference>
<gene>
    <name evidence="9" type="ORF">SAMN02745207_02157</name>
</gene>
<protein>
    <submittedName>
        <fullName evidence="9">LPXTG-motif cell wall anchor domain-containing protein/conserved repeat domain-containing protein</fullName>
    </submittedName>
</protein>
<evidence type="ECO:0000256" key="7">
    <source>
        <dbReference type="SAM" id="Phobius"/>
    </source>
</evidence>
<feature type="region of interest" description="Disordered" evidence="6">
    <location>
        <begin position="764"/>
        <end position="788"/>
    </location>
</feature>
<feature type="region of interest" description="Disordered" evidence="6">
    <location>
        <begin position="2532"/>
        <end position="2554"/>
    </location>
</feature>
<dbReference type="InterPro" id="IPR047589">
    <property type="entry name" value="DUF11_rpt"/>
</dbReference>
<name>A0A1M5V8R8_9CLOT</name>
<keyword evidence="3" id="KW-0964">Secreted</keyword>
<dbReference type="Gene3D" id="2.60.40.10">
    <property type="entry name" value="Immunoglobulins"/>
    <property type="match status" value="14"/>
</dbReference>
<feature type="compositionally biased region" description="Basic and acidic residues" evidence="6">
    <location>
        <begin position="2152"/>
        <end position="2165"/>
    </location>
</feature>
<evidence type="ECO:0000313" key="10">
    <source>
        <dbReference type="Proteomes" id="UP000184447"/>
    </source>
</evidence>
<keyword evidence="7" id="KW-0472">Membrane</keyword>
<evidence type="ECO:0000256" key="6">
    <source>
        <dbReference type="SAM" id="MobiDB-lite"/>
    </source>
</evidence>
<keyword evidence="7" id="KW-0812">Transmembrane</keyword>
<dbReference type="RefSeq" id="WP_073338434.1">
    <property type="nucleotide sequence ID" value="NZ_FQXM01000010.1"/>
</dbReference>
<dbReference type="PROSITE" id="PS50847">
    <property type="entry name" value="GRAM_POS_ANCHORING"/>
    <property type="match status" value="1"/>
</dbReference>
<reference evidence="9 10" key="1">
    <citation type="submission" date="2016-11" db="EMBL/GenBank/DDBJ databases">
        <authorList>
            <person name="Jaros S."/>
            <person name="Januszkiewicz K."/>
            <person name="Wedrychowicz H."/>
        </authorList>
    </citation>
    <scope>NUCLEOTIDE SEQUENCE [LARGE SCALE GENOMIC DNA]</scope>
    <source>
        <strain evidence="9 10">DSM 8605</strain>
    </source>
</reference>
<proteinExistence type="predicted"/>
<feature type="domain" description="Gram-positive cocci surface proteins LPxTG" evidence="8">
    <location>
        <begin position="3235"/>
        <end position="3273"/>
    </location>
</feature>
<dbReference type="Pfam" id="PF17963">
    <property type="entry name" value="Big_9"/>
    <property type="match status" value="1"/>
</dbReference>
<dbReference type="GO" id="GO:0005576">
    <property type="term" value="C:extracellular region"/>
    <property type="evidence" value="ECO:0007669"/>
    <property type="project" value="UniProtKB-SubCell"/>
</dbReference>
<dbReference type="InterPro" id="IPR033764">
    <property type="entry name" value="Sdr_B"/>
</dbReference>
<keyword evidence="2" id="KW-0134">Cell wall</keyword>
<accession>A0A1M5V8R8</accession>
<comment type="subcellular location">
    <subcellularLocation>
        <location evidence="1">Secreted</location>
    </subcellularLocation>
</comment>
<evidence type="ECO:0000259" key="8">
    <source>
        <dbReference type="PROSITE" id="PS50847"/>
    </source>
</evidence>
<dbReference type="InterPro" id="IPR001434">
    <property type="entry name" value="OmcB-like_DUF11"/>
</dbReference>
<dbReference type="NCBIfam" id="TIGR01167">
    <property type="entry name" value="LPXTG_anchor"/>
    <property type="match status" value="1"/>
</dbReference>
<dbReference type="InterPro" id="IPR013783">
    <property type="entry name" value="Ig-like_fold"/>
</dbReference>
<keyword evidence="5" id="KW-0572">Peptidoglycan-anchor</keyword>
<feature type="region of interest" description="Disordered" evidence="6">
    <location>
        <begin position="2152"/>
        <end position="2175"/>
    </location>
</feature>
<dbReference type="Gene3D" id="2.60.40.3440">
    <property type="match status" value="1"/>
</dbReference>
<dbReference type="InterPro" id="IPR051417">
    <property type="entry name" value="SDr/BOS_complex"/>
</dbReference>
<keyword evidence="4" id="KW-0732">Signal</keyword>
<dbReference type="Pfam" id="PF00746">
    <property type="entry name" value="Gram_pos_anchor"/>
    <property type="match status" value="1"/>
</dbReference>
<evidence type="ECO:0000313" key="9">
    <source>
        <dbReference type="EMBL" id="SHH71333.1"/>
    </source>
</evidence>
<feature type="compositionally biased region" description="Polar residues" evidence="6">
    <location>
        <begin position="2788"/>
        <end position="2798"/>
    </location>
</feature>
<keyword evidence="10" id="KW-1185">Reference proteome</keyword>
<evidence type="ECO:0000256" key="1">
    <source>
        <dbReference type="ARBA" id="ARBA00004613"/>
    </source>
</evidence>
<keyword evidence="7" id="KW-1133">Transmembrane helix</keyword>
<dbReference type="InterPro" id="IPR019931">
    <property type="entry name" value="LPXTG_anchor"/>
</dbReference>
<dbReference type="SUPFAM" id="SSF117074">
    <property type="entry name" value="Hypothetical protein PA1324"/>
    <property type="match status" value="14"/>
</dbReference>
<evidence type="ECO:0000256" key="5">
    <source>
        <dbReference type="ARBA" id="ARBA00023088"/>
    </source>
</evidence>
<feature type="region of interest" description="Disordered" evidence="6">
    <location>
        <begin position="2657"/>
        <end position="2679"/>
    </location>
</feature>
<dbReference type="Pfam" id="PF24346">
    <property type="entry name" value="DUF7507"/>
    <property type="match status" value="5"/>
</dbReference>
<evidence type="ECO:0000256" key="4">
    <source>
        <dbReference type="ARBA" id="ARBA00022729"/>
    </source>
</evidence>